<evidence type="ECO:0000256" key="2">
    <source>
        <dbReference type="ARBA" id="ARBA00022679"/>
    </source>
</evidence>
<dbReference type="Gene3D" id="3.30.565.10">
    <property type="entry name" value="Histidine kinase-like ATPase, C-terminal domain"/>
    <property type="match status" value="1"/>
</dbReference>
<protein>
    <submittedName>
        <fullName evidence="11">Histidine kinase</fullName>
    </submittedName>
</protein>
<dbReference type="PANTHER" id="PTHR24421:SF59">
    <property type="entry name" value="OXYGEN SENSOR HISTIDINE KINASE NREB"/>
    <property type="match status" value="1"/>
</dbReference>
<dbReference type="EMBL" id="VUYU01000011">
    <property type="protein sequence ID" value="NHZ35419.1"/>
    <property type="molecule type" value="Genomic_DNA"/>
</dbReference>
<comment type="caution">
    <text evidence="11">The sequence shown here is derived from an EMBL/GenBank/DDBJ whole genome shotgun (WGS) entry which is preliminary data.</text>
</comment>
<dbReference type="InterPro" id="IPR003594">
    <property type="entry name" value="HATPase_dom"/>
</dbReference>
<feature type="domain" description="CHASE" evidence="10">
    <location>
        <begin position="67"/>
        <end position="267"/>
    </location>
</feature>
<evidence type="ECO:0000256" key="8">
    <source>
        <dbReference type="SAM" id="Phobius"/>
    </source>
</evidence>
<name>A0ABX0LVJ6_9BURK</name>
<keyword evidence="3 8" id="KW-0812">Transmembrane</keyword>
<dbReference type="Gene3D" id="1.20.5.1930">
    <property type="match status" value="1"/>
</dbReference>
<evidence type="ECO:0000256" key="5">
    <source>
        <dbReference type="ARBA" id="ARBA00022989"/>
    </source>
</evidence>
<feature type="transmembrane region" description="Helical" evidence="8">
    <location>
        <begin position="315"/>
        <end position="338"/>
    </location>
</feature>
<keyword evidence="5 8" id="KW-1133">Transmembrane helix</keyword>
<dbReference type="InterPro" id="IPR036890">
    <property type="entry name" value="HATPase_C_sf"/>
</dbReference>
<evidence type="ECO:0000313" key="12">
    <source>
        <dbReference type="Proteomes" id="UP000785613"/>
    </source>
</evidence>
<gene>
    <name evidence="11" type="ORF">F0185_17790</name>
</gene>
<dbReference type="Pfam" id="PF02518">
    <property type="entry name" value="HATPase_c"/>
    <property type="match status" value="1"/>
</dbReference>
<evidence type="ECO:0000256" key="3">
    <source>
        <dbReference type="ARBA" id="ARBA00022692"/>
    </source>
</evidence>
<evidence type="ECO:0000313" key="11">
    <source>
        <dbReference type="EMBL" id="NHZ35419.1"/>
    </source>
</evidence>
<dbReference type="PROSITE" id="PS50109">
    <property type="entry name" value="HIS_KIN"/>
    <property type="match status" value="1"/>
</dbReference>
<dbReference type="Pfam" id="PF03924">
    <property type="entry name" value="CHASE"/>
    <property type="match status" value="1"/>
</dbReference>
<keyword evidence="6" id="KW-0902">Two-component regulatory system</keyword>
<keyword evidence="4 11" id="KW-0418">Kinase</keyword>
<evidence type="ECO:0000256" key="7">
    <source>
        <dbReference type="ARBA" id="ARBA00023136"/>
    </source>
</evidence>
<dbReference type="RefSeq" id="WP_167226644.1">
    <property type="nucleotide sequence ID" value="NZ_VUYU01000011.1"/>
</dbReference>
<comment type="subcellular location">
    <subcellularLocation>
        <location evidence="1">Membrane</location>
    </subcellularLocation>
</comment>
<dbReference type="SMART" id="SM01079">
    <property type="entry name" value="CHASE"/>
    <property type="match status" value="1"/>
</dbReference>
<proteinExistence type="predicted"/>
<dbReference type="InterPro" id="IPR005467">
    <property type="entry name" value="His_kinase_dom"/>
</dbReference>
<dbReference type="InterPro" id="IPR042240">
    <property type="entry name" value="CHASE_sf"/>
</dbReference>
<evidence type="ECO:0000256" key="4">
    <source>
        <dbReference type="ARBA" id="ARBA00022777"/>
    </source>
</evidence>
<dbReference type="Proteomes" id="UP000785613">
    <property type="component" value="Unassembled WGS sequence"/>
</dbReference>
<dbReference type="InterPro" id="IPR050482">
    <property type="entry name" value="Sensor_HK_TwoCompSys"/>
</dbReference>
<organism evidence="11 12">
    <name type="scientific">Massilia rubra</name>
    <dbReference type="NCBI Taxonomy" id="2607910"/>
    <lineage>
        <taxon>Bacteria</taxon>
        <taxon>Pseudomonadati</taxon>
        <taxon>Pseudomonadota</taxon>
        <taxon>Betaproteobacteria</taxon>
        <taxon>Burkholderiales</taxon>
        <taxon>Oxalobacteraceae</taxon>
        <taxon>Telluria group</taxon>
        <taxon>Massilia</taxon>
    </lineage>
</organism>
<dbReference type="CDD" id="cd16917">
    <property type="entry name" value="HATPase_UhpB-NarQ-NarX-like"/>
    <property type="match status" value="1"/>
</dbReference>
<dbReference type="Gene3D" id="3.30.450.350">
    <property type="entry name" value="CHASE domain"/>
    <property type="match status" value="1"/>
</dbReference>
<dbReference type="GO" id="GO:0016301">
    <property type="term" value="F:kinase activity"/>
    <property type="evidence" value="ECO:0007669"/>
    <property type="project" value="UniProtKB-KW"/>
</dbReference>
<dbReference type="SMART" id="SM00387">
    <property type="entry name" value="HATPase_c"/>
    <property type="match status" value="1"/>
</dbReference>
<evidence type="ECO:0000256" key="1">
    <source>
        <dbReference type="ARBA" id="ARBA00004370"/>
    </source>
</evidence>
<dbReference type="InterPro" id="IPR011712">
    <property type="entry name" value="Sig_transdc_His_kin_sub3_dim/P"/>
</dbReference>
<keyword evidence="7 8" id="KW-0472">Membrane</keyword>
<dbReference type="PROSITE" id="PS50839">
    <property type="entry name" value="CHASE"/>
    <property type="match status" value="1"/>
</dbReference>
<keyword evidence="2" id="KW-0808">Transferase</keyword>
<dbReference type="PANTHER" id="PTHR24421">
    <property type="entry name" value="NITRATE/NITRITE SENSOR PROTEIN NARX-RELATED"/>
    <property type="match status" value="1"/>
</dbReference>
<accession>A0ABX0LVJ6</accession>
<dbReference type="Pfam" id="PF07730">
    <property type="entry name" value="HisKA_3"/>
    <property type="match status" value="1"/>
</dbReference>
<evidence type="ECO:0000259" key="10">
    <source>
        <dbReference type="PROSITE" id="PS50839"/>
    </source>
</evidence>
<dbReference type="InterPro" id="IPR006189">
    <property type="entry name" value="CHASE_dom"/>
</dbReference>
<keyword evidence="12" id="KW-1185">Reference proteome</keyword>
<feature type="domain" description="Histidine kinase" evidence="9">
    <location>
        <begin position="391"/>
        <end position="582"/>
    </location>
</feature>
<sequence length="603" mass="66150">MARPALWVGLPFSLAVGLVLYLATANSIQTDSRARFAGLAQNARNTINARIKSYTDVLRGTVSVFQISEPLTRRQFHGYVNGLGLARNFPAIENINFAQMLQDADRDAFLQRVRKERAADGAGEAEEFTIKPPGRRPSYTVVTFVEPEVRWAATLGYDLFTNPLIVDTLGELRDTGKLFTSGLPISFISGPGRTGLGMRLPVYRPHAPTATVAQRRAAYLGTVGIAFSVQKLVQGVIDEVPIKNVRMMLVDNALGPDMLRGRVLFDSGGNDETSLPAALAPERFYATLPIDFNGRQWDATFSVAATELYTGFEEFAPWLAMMAGSVSSMLLYALFHALTSSRRRAIKMAKGMTRELRDSQAKLQLSHQNLRRLAAHADQIKEGERKRIAREIHDDLGQNLLALRIEADMLSSRTRERHPRLHARARSTLQQIDATIKSVRQIINDLRPNVLDLGLSAAVEWQIAEFKRRTGIACELIDEPKEVALSDHAATAFFRILQESLSNIVRHAQASRVRVELKLGGNRLSMTVSDNGIGLQAGERAKVGSFGLVGIEERISILGGSFSITSDSGEGTTVCVSVPLHNEPARGHASGTSSKNEAHAAFV</sequence>
<evidence type="ECO:0000256" key="6">
    <source>
        <dbReference type="ARBA" id="ARBA00023012"/>
    </source>
</evidence>
<reference evidence="11 12" key="1">
    <citation type="submission" date="2019-09" db="EMBL/GenBank/DDBJ databases">
        <title>Taxonomy of Antarctic Massilia spp.: description of Massilia rubra sp. nov., Massilia aquatica sp. nov., Massilia mucilaginosa sp. nov., Massilia frigida sp. nov. isolated from streams, lakes and regoliths.</title>
        <authorList>
            <person name="Holochova P."/>
            <person name="Sedlacek I."/>
            <person name="Kralova S."/>
            <person name="Maslanova I."/>
            <person name="Busse H.-J."/>
            <person name="Stankova E."/>
            <person name="Vrbovska V."/>
            <person name="Kovarovic V."/>
            <person name="Bartak M."/>
            <person name="Svec P."/>
            <person name="Pantucek R."/>
        </authorList>
    </citation>
    <scope>NUCLEOTIDE SEQUENCE [LARGE SCALE GENOMIC DNA]</scope>
    <source>
        <strain evidence="11 12">CCM 8692</strain>
    </source>
</reference>
<evidence type="ECO:0000259" key="9">
    <source>
        <dbReference type="PROSITE" id="PS50109"/>
    </source>
</evidence>
<dbReference type="SUPFAM" id="SSF55874">
    <property type="entry name" value="ATPase domain of HSP90 chaperone/DNA topoisomerase II/histidine kinase"/>
    <property type="match status" value="1"/>
</dbReference>